<dbReference type="EMBL" id="BLXT01001714">
    <property type="protein sequence ID" value="GFN87449.1"/>
    <property type="molecule type" value="Genomic_DNA"/>
</dbReference>
<sequence>MKGYGRPGRMQASFQINFRKTGSVSDEEGGLAPGGPTLRKKQSVTPGWHLALPKPAFLRGHNSRLRSIQQEFQFFKIAPKTANVPLNHAIHYHRLFIAWQATLWYSTWRLRAVKGQDDGVGLNFVLTPTHLDAPSVSNATQLLLRATP</sequence>
<evidence type="ECO:0000313" key="2">
    <source>
        <dbReference type="EMBL" id="GFN87449.1"/>
    </source>
</evidence>
<evidence type="ECO:0000256" key="1">
    <source>
        <dbReference type="SAM" id="MobiDB-lite"/>
    </source>
</evidence>
<name>A0AAV3YX32_9GAST</name>
<dbReference type="AlphaFoldDB" id="A0AAV3YX32"/>
<proteinExistence type="predicted"/>
<feature type="region of interest" description="Disordered" evidence="1">
    <location>
        <begin position="22"/>
        <end position="43"/>
    </location>
</feature>
<keyword evidence="3" id="KW-1185">Reference proteome</keyword>
<comment type="caution">
    <text evidence="2">The sequence shown here is derived from an EMBL/GenBank/DDBJ whole genome shotgun (WGS) entry which is preliminary data.</text>
</comment>
<evidence type="ECO:0000313" key="3">
    <source>
        <dbReference type="Proteomes" id="UP000735302"/>
    </source>
</evidence>
<protein>
    <submittedName>
        <fullName evidence="2">Uncharacterized protein</fullName>
    </submittedName>
</protein>
<gene>
    <name evidence="2" type="ORF">PoB_001395500</name>
</gene>
<accession>A0AAV3YX32</accession>
<organism evidence="2 3">
    <name type="scientific">Plakobranchus ocellatus</name>
    <dbReference type="NCBI Taxonomy" id="259542"/>
    <lineage>
        <taxon>Eukaryota</taxon>
        <taxon>Metazoa</taxon>
        <taxon>Spiralia</taxon>
        <taxon>Lophotrochozoa</taxon>
        <taxon>Mollusca</taxon>
        <taxon>Gastropoda</taxon>
        <taxon>Heterobranchia</taxon>
        <taxon>Euthyneura</taxon>
        <taxon>Panpulmonata</taxon>
        <taxon>Sacoglossa</taxon>
        <taxon>Placobranchoidea</taxon>
        <taxon>Plakobranchidae</taxon>
        <taxon>Plakobranchus</taxon>
    </lineage>
</organism>
<dbReference type="Proteomes" id="UP000735302">
    <property type="component" value="Unassembled WGS sequence"/>
</dbReference>
<reference evidence="2 3" key="1">
    <citation type="journal article" date="2021" name="Elife">
        <title>Chloroplast acquisition without the gene transfer in kleptoplastic sea slugs, Plakobranchus ocellatus.</title>
        <authorList>
            <person name="Maeda T."/>
            <person name="Takahashi S."/>
            <person name="Yoshida T."/>
            <person name="Shimamura S."/>
            <person name="Takaki Y."/>
            <person name="Nagai Y."/>
            <person name="Toyoda A."/>
            <person name="Suzuki Y."/>
            <person name="Arimoto A."/>
            <person name="Ishii H."/>
            <person name="Satoh N."/>
            <person name="Nishiyama T."/>
            <person name="Hasebe M."/>
            <person name="Maruyama T."/>
            <person name="Minagawa J."/>
            <person name="Obokata J."/>
            <person name="Shigenobu S."/>
        </authorList>
    </citation>
    <scope>NUCLEOTIDE SEQUENCE [LARGE SCALE GENOMIC DNA]</scope>
</reference>